<organism evidence="2 3">
    <name type="scientific">Streptomyces tropicalis</name>
    <dbReference type="NCBI Taxonomy" id="3034234"/>
    <lineage>
        <taxon>Bacteria</taxon>
        <taxon>Bacillati</taxon>
        <taxon>Actinomycetota</taxon>
        <taxon>Actinomycetes</taxon>
        <taxon>Kitasatosporales</taxon>
        <taxon>Streptomycetaceae</taxon>
        <taxon>Streptomyces</taxon>
    </lineage>
</organism>
<sequence>MTATTPGATPVHFKLVVDADDPHAQADFCAAALHYEVEDNSALVARLLETGALARTDTVESHGRPAFRDLVAVRHPDDPWDEQRGTGLGRRVLFQRVPEPKTGKNRLHLDLHPGEGRRAQEVVRLEGLGAKVLRQISEPSGGWVVMADPEGNEFCVC</sequence>
<evidence type="ECO:0000259" key="1">
    <source>
        <dbReference type="Pfam" id="PF18029"/>
    </source>
</evidence>
<reference evidence="2 3" key="1">
    <citation type="submission" date="2023-03" db="EMBL/GenBank/DDBJ databases">
        <title>Draft genome sequence of Streptomyces sp. K1PA1 isolated from peat swamp forest in Thailand.</title>
        <authorList>
            <person name="Klaysubun C."/>
            <person name="Duangmal K."/>
        </authorList>
    </citation>
    <scope>NUCLEOTIDE SEQUENCE [LARGE SCALE GENOMIC DNA]</scope>
    <source>
        <strain evidence="2 3">K1PA1</strain>
    </source>
</reference>
<evidence type="ECO:0000313" key="3">
    <source>
        <dbReference type="Proteomes" id="UP001221150"/>
    </source>
</evidence>
<dbReference type="Pfam" id="PF18029">
    <property type="entry name" value="Glyoxalase_6"/>
    <property type="match status" value="1"/>
</dbReference>
<keyword evidence="3" id="KW-1185">Reference proteome</keyword>
<dbReference type="RefSeq" id="WP_276111506.1">
    <property type="nucleotide sequence ID" value="NZ_JARJBB010000016.1"/>
</dbReference>
<gene>
    <name evidence="2" type="ORF">P3H78_25570</name>
</gene>
<name>A0ABT6ABA9_9ACTN</name>
<dbReference type="InterPro" id="IPR041581">
    <property type="entry name" value="Glyoxalase_6"/>
</dbReference>
<dbReference type="PANTHER" id="PTHR35908">
    <property type="entry name" value="HYPOTHETICAL FUSION PROTEIN"/>
    <property type="match status" value="1"/>
</dbReference>
<protein>
    <submittedName>
        <fullName evidence="2">VOC family protein</fullName>
    </submittedName>
</protein>
<feature type="domain" description="Glyoxalase-like" evidence="1">
    <location>
        <begin position="15"/>
        <end position="157"/>
    </location>
</feature>
<dbReference type="PANTHER" id="PTHR35908:SF1">
    <property type="entry name" value="CONSERVED PROTEIN"/>
    <property type="match status" value="1"/>
</dbReference>
<proteinExistence type="predicted"/>
<evidence type="ECO:0000313" key="2">
    <source>
        <dbReference type="EMBL" id="MDF3301935.1"/>
    </source>
</evidence>
<dbReference type="InterPro" id="IPR029068">
    <property type="entry name" value="Glyas_Bleomycin-R_OHBP_Dase"/>
</dbReference>
<dbReference type="EMBL" id="JARJBB010000016">
    <property type="protein sequence ID" value="MDF3301935.1"/>
    <property type="molecule type" value="Genomic_DNA"/>
</dbReference>
<dbReference type="Proteomes" id="UP001221150">
    <property type="component" value="Unassembled WGS sequence"/>
</dbReference>
<comment type="caution">
    <text evidence="2">The sequence shown here is derived from an EMBL/GenBank/DDBJ whole genome shotgun (WGS) entry which is preliminary data.</text>
</comment>
<dbReference type="Gene3D" id="3.10.180.10">
    <property type="entry name" value="2,3-Dihydroxybiphenyl 1,2-Dioxygenase, domain 1"/>
    <property type="match status" value="1"/>
</dbReference>
<accession>A0ABT6ABA9</accession>